<dbReference type="EMBL" id="CM042023">
    <property type="protein sequence ID" value="KAI3812046.1"/>
    <property type="molecule type" value="Genomic_DNA"/>
</dbReference>
<keyword evidence="2" id="KW-1185">Reference proteome</keyword>
<organism evidence="1 2">
    <name type="scientific">Smallanthus sonchifolius</name>
    <dbReference type="NCBI Taxonomy" id="185202"/>
    <lineage>
        <taxon>Eukaryota</taxon>
        <taxon>Viridiplantae</taxon>
        <taxon>Streptophyta</taxon>
        <taxon>Embryophyta</taxon>
        <taxon>Tracheophyta</taxon>
        <taxon>Spermatophyta</taxon>
        <taxon>Magnoliopsida</taxon>
        <taxon>eudicotyledons</taxon>
        <taxon>Gunneridae</taxon>
        <taxon>Pentapetalae</taxon>
        <taxon>asterids</taxon>
        <taxon>campanulids</taxon>
        <taxon>Asterales</taxon>
        <taxon>Asteraceae</taxon>
        <taxon>Asteroideae</taxon>
        <taxon>Heliantheae alliance</taxon>
        <taxon>Millerieae</taxon>
        <taxon>Smallanthus</taxon>
    </lineage>
</organism>
<reference evidence="1 2" key="2">
    <citation type="journal article" date="2022" name="Mol. Ecol. Resour.">
        <title>The genomes of chicory, endive, great burdock and yacon provide insights into Asteraceae paleo-polyploidization history and plant inulin production.</title>
        <authorList>
            <person name="Fan W."/>
            <person name="Wang S."/>
            <person name="Wang H."/>
            <person name="Wang A."/>
            <person name="Jiang F."/>
            <person name="Liu H."/>
            <person name="Zhao H."/>
            <person name="Xu D."/>
            <person name="Zhang Y."/>
        </authorList>
    </citation>
    <scope>NUCLEOTIDE SEQUENCE [LARGE SCALE GENOMIC DNA]</scope>
    <source>
        <strain evidence="2">cv. Yunnan</strain>
        <tissue evidence="1">Leaves</tissue>
    </source>
</reference>
<dbReference type="Proteomes" id="UP001056120">
    <property type="component" value="Linkage Group LG06"/>
</dbReference>
<protein>
    <submittedName>
        <fullName evidence="1">Uncharacterized protein</fullName>
    </submittedName>
</protein>
<name>A0ACB9IW21_9ASTR</name>
<evidence type="ECO:0000313" key="1">
    <source>
        <dbReference type="EMBL" id="KAI3812046.1"/>
    </source>
</evidence>
<sequence>MLSPHLVPLPPNLHFPPSLFSFFHFMAETQPKRRREQGQDEHELFSGGVEITKRHKNSYNQILSILDDDTEDEHQETTQDLTDFFSALQEALSSSDPIPELTIDSDQTVKPEAGDGDGGKDKERVIRHLLEASDDELGIPDYRVSVGGGGDGEAPTGEHGGFPVSLCDELCEIEDDAANFCTLVHSELIM</sequence>
<reference evidence="2" key="1">
    <citation type="journal article" date="2022" name="Mol. Ecol. Resour.">
        <title>The genomes of chicory, endive, great burdock and yacon provide insights into Asteraceae palaeo-polyploidization history and plant inulin production.</title>
        <authorList>
            <person name="Fan W."/>
            <person name="Wang S."/>
            <person name="Wang H."/>
            <person name="Wang A."/>
            <person name="Jiang F."/>
            <person name="Liu H."/>
            <person name="Zhao H."/>
            <person name="Xu D."/>
            <person name="Zhang Y."/>
        </authorList>
    </citation>
    <scope>NUCLEOTIDE SEQUENCE [LARGE SCALE GENOMIC DNA]</scope>
    <source>
        <strain evidence="2">cv. Yunnan</strain>
    </source>
</reference>
<proteinExistence type="predicted"/>
<evidence type="ECO:0000313" key="2">
    <source>
        <dbReference type="Proteomes" id="UP001056120"/>
    </source>
</evidence>
<accession>A0ACB9IW21</accession>
<gene>
    <name evidence="1" type="ORF">L1987_16748</name>
</gene>
<comment type="caution">
    <text evidence="1">The sequence shown here is derived from an EMBL/GenBank/DDBJ whole genome shotgun (WGS) entry which is preliminary data.</text>
</comment>